<dbReference type="EMBL" id="HBJA01121666">
    <property type="protein sequence ID" value="CAE0830584.1"/>
    <property type="molecule type" value="Transcribed_RNA"/>
</dbReference>
<name>A0A7S4GAL2_9EUGL</name>
<dbReference type="PROSITE" id="PS51489">
    <property type="entry name" value="BUB1_N"/>
    <property type="match status" value="1"/>
</dbReference>
<dbReference type="Pfam" id="PF08311">
    <property type="entry name" value="Mad3_BUB1_I"/>
    <property type="match status" value="1"/>
</dbReference>
<dbReference type="InterPro" id="IPR011990">
    <property type="entry name" value="TPR-like_helical_dom_sf"/>
</dbReference>
<dbReference type="InterPro" id="IPR015661">
    <property type="entry name" value="Bub1/Mad3"/>
</dbReference>
<sequence length="367" mass="41576">MISFEDFEHSKENIQPLRQGRKPEVLQKLFQPTEPTKLGLDLDGERLKFEHQIANCDDDQLLDRWQEYLAWTRQHFPMAGQQSRLVELYERCTRELMVSQLLQDPRYVQMWLDYAALVQNPLDIYRFLDHNGVGVQSAKLYVAWAMYLELCKRYPEVEALYHTAKQRGARPKELLQSHYENYAQENVKRLKEQFASMGSDLSDAPRVSDENQGLRAAFNPLRPDRDGLVPSHRPVWSPFAGGGQSSRGLSTAAAQPSGNPKALCIFQDSAPAPASSFAWTALPPERERRKENLQAPVRWPEATGPALEPRQKRAKPNALEVFEDEECAERPAASCVPHGVALRAFLDITATTKGPTASPSAFQPLTH</sequence>
<evidence type="ECO:0000259" key="1">
    <source>
        <dbReference type="PROSITE" id="PS51489"/>
    </source>
</evidence>
<reference evidence="2" key="1">
    <citation type="submission" date="2021-01" db="EMBL/GenBank/DDBJ databases">
        <authorList>
            <person name="Corre E."/>
            <person name="Pelletier E."/>
            <person name="Niang G."/>
            <person name="Scheremetjew M."/>
            <person name="Finn R."/>
            <person name="Kale V."/>
            <person name="Holt S."/>
            <person name="Cochrane G."/>
            <person name="Meng A."/>
            <person name="Brown T."/>
            <person name="Cohen L."/>
        </authorList>
    </citation>
    <scope>NUCLEOTIDE SEQUENCE</scope>
    <source>
        <strain evidence="2">CCMP1594</strain>
    </source>
</reference>
<dbReference type="GO" id="GO:0007094">
    <property type="term" value="P:mitotic spindle assembly checkpoint signaling"/>
    <property type="evidence" value="ECO:0007669"/>
    <property type="project" value="InterPro"/>
</dbReference>
<feature type="domain" description="BUB1 N-terminal" evidence="1">
    <location>
        <begin position="49"/>
        <end position="205"/>
    </location>
</feature>
<protein>
    <recommendedName>
        <fullName evidence="1">BUB1 N-terminal domain-containing protein</fullName>
    </recommendedName>
</protein>
<dbReference type="PANTHER" id="PTHR14030:SF4">
    <property type="entry name" value="BUB1 KINASE, ISOFORM A-RELATED"/>
    <property type="match status" value="1"/>
</dbReference>
<dbReference type="Gene3D" id="1.25.40.430">
    <property type="match status" value="1"/>
</dbReference>
<dbReference type="AlphaFoldDB" id="A0A7S4GAL2"/>
<dbReference type="GO" id="GO:0004672">
    <property type="term" value="F:protein kinase activity"/>
    <property type="evidence" value="ECO:0007669"/>
    <property type="project" value="TreeGrafter"/>
</dbReference>
<proteinExistence type="predicted"/>
<dbReference type="GO" id="GO:0032991">
    <property type="term" value="C:protein-containing complex"/>
    <property type="evidence" value="ECO:0007669"/>
    <property type="project" value="UniProtKB-ARBA"/>
</dbReference>
<evidence type="ECO:0000313" key="2">
    <source>
        <dbReference type="EMBL" id="CAE0830584.1"/>
    </source>
</evidence>
<dbReference type="PANTHER" id="PTHR14030">
    <property type="entry name" value="MITOTIC CHECKPOINT SERINE/THREONINE-PROTEIN KINASE BUB1"/>
    <property type="match status" value="1"/>
</dbReference>
<dbReference type="GO" id="GO:0051754">
    <property type="term" value="P:meiotic sister chromatid cohesion, centromeric"/>
    <property type="evidence" value="ECO:0007669"/>
    <property type="project" value="TreeGrafter"/>
</dbReference>
<dbReference type="SMART" id="SM00777">
    <property type="entry name" value="Mad3_BUB1_I"/>
    <property type="match status" value="1"/>
</dbReference>
<organism evidence="2">
    <name type="scientific">Eutreptiella gymnastica</name>
    <dbReference type="NCBI Taxonomy" id="73025"/>
    <lineage>
        <taxon>Eukaryota</taxon>
        <taxon>Discoba</taxon>
        <taxon>Euglenozoa</taxon>
        <taxon>Euglenida</taxon>
        <taxon>Spirocuta</taxon>
        <taxon>Euglenophyceae</taxon>
        <taxon>Eutreptiales</taxon>
        <taxon>Eutreptiaceae</taxon>
        <taxon>Eutreptiella</taxon>
    </lineage>
</organism>
<dbReference type="InterPro" id="IPR013212">
    <property type="entry name" value="Mad3/Bub1_I"/>
</dbReference>
<dbReference type="SUPFAM" id="SSF48452">
    <property type="entry name" value="TPR-like"/>
    <property type="match status" value="1"/>
</dbReference>
<accession>A0A7S4GAL2</accession>
<gene>
    <name evidence="2" type="ORF">EGYM00163_LOCUS41865</name>
</gene>